<evidence type="ECO:0000256" key="3">
    <source>
        <dbReference type="ARBA" id="ARBA00022676"/>
    </source>
</evidence>
<dbReference type="Proteomes" id="UP001055439">
    <property type="component" value="Chromosome 1"/>
</dbReference>
<feature type="transmembrane region" description="Helical" evidence="7">
    <location>
        <begin position="51"/>
        <end position="72"/>
    </location>
</feature>
<dbReference type="GO" id="GO:0016763">
    <property type="term" value="F:pentosyltransferase activity"/>
    <property type="evidence" value="ECO:0007669"/>
    <property type="project" value="UniProtKB-ARBA"/>
</dbReference>
<dbReference type="PANTHER" id="PTHR20961:SF144">
    <property type="entry name" value="OS01G0119100 PROTEIN"/>
    <property type="match status" value="1"/>
</dbReference>
<dbReference type="GO" id="GO:0000139">
    <property type="term" value="C:Golgi membrane"/>
    <property type="evidence" value="ECO:0007669"/>
    <property type="project" value="UniProtKB-SubCell"/>
</dbReference>
<keyword evidence="5" id="KW-0325">Glycoprotein</keyword>
<evidence type="ECO:0000256" key="7">
    <source>
        <dbReference type="SAM" id="Phobius"/>
    </source>
</evidence>
<keyword evidence="3" id="KW-0328">Glycosyltransferase</keyword>
<dbReference type="InterPro" id="IPR007657">
    <property type="entry name" value="Glycosyltransferase_61"/>
</dbReference>
<protein>
    <submittedName>
        <fullName evidence="9">Glycosyltransferase</fullName>
    </submittedName>
</protein>
<gene>
    <name evidence="9" type="ORF">MUK42_10044</name>
</gene>
<keyword evidence="10" id="KW-1185">Reference proteome</keyword>
<organism evidence="9 10">
    <name type="scientific">Musa troglodytarum</name>
    <name type="common">fe'i banana</name>
    <dbReference type="NCBI Taxonomy" id="320322"/>
    <lineage>
        <taxon>Eukaryota</taxon>
        <taxon>Viridiplantae</taxon>
        <taxon>Streptophyta</taxon>
        <taxon>Embryophyta</taxon>
        <taxon>Tracheophyta</taxon>
        <taxon>Spermatophyta</taxon>
        <taxon>Magnoliopsida</taxon>
        <taxon>Liliopsida</taxon>
        <taxon>Zingiberales</taxon>
        <taxon>Musaceae</taxon>
        <taxon>Musa</taxon>
    </lineage>
</organism>
<dbReference type="AlphaFoldDB" id="A0A9E7EBM1"/>
<evidence type="ECO:0000256" key="1">
    <source>
        <dbReference type="ARBA" id="ARBA00004323"/>
    </source>
</evidence>
<evidence type="ECO:0000256" key="6">
    <source>
        <dbReference type="SAM" id="MobiDB-lite"/>
    </source>
</evidence>
<reference evidence="9" key="1">
    <citation type="submission" date="2022-05" db="EMBL/GenBank/DDBJ databases">
        <title>The Musa troglodytarum L. genome provides insights into the mechanism of non-climacteric behaviour and enrichment of carotenoids.</title>
        <authorList>
            <person name="Wang J."/>
        </authorList>
    </citation>
    <scope>NUCLEOTIDE SEQUENCE</scope>
    <source>
        <tissue evidence="9">Leaf</tissue>
    </source>
</reference>
<feature type="domain" description="Glycosyltransferase 61 catalytic" evidence="8">
    <location>
        <begin position="307"/>
        <end position="498"/>
    </location>
</feature>
<comment type="pathway">
    <text evidence="2">Glycan metabolism.</text>
</comment>
<keyword evidence="4" id="KW-0808">Transferase</keyword>
<accession>A0A9E7EBM1</accession>
<evidence type="ECO:0000313" key="9">
    <source>
        <dbReference type="EMBL" id="URD72978.1"/>
    </source>
</evidence>
<evidence type="ECO:0000256" key="5">
    <source>
        <dbReference type="ARBA" id="ARBA00023180"/>
    </source>
</evidence>
<dbReference type="InterPro" id="IPR049625">
    <property type="entry name" value="Glyco_transf_61_cat"/>
</dbReference>
<keyword evidence="7" id="KW-0472">Membrane</keyword>
<dbReference type="Pfam" id="PF04577">
    <property type="entry name" value="Glyco_transf_61"/>
    <property type="match status" value="1"/>
</dbReference>
<evidence type="ECO:0000259" key="8">
    <source>
        <dbReference type="Pfam" id="PF04577"/>
    </source>
</evidence>
<evidence type="ECO:0000256" key="2">
    <source>
        <dbReference type="ARBA" id="ARBA00004881"/>
    </source>
</evidence>
<dbReference type="PANTHER" id="PTHR20961">
    <property type="entry name" value="GLYCOSYLTRANSFERASE"/>
    <property type="match status" value="1"/>
</dbReference>
<feature type="compositionally biased region" description="Polar residues" evidence="6">
    <location>
        <begin position="108"/>
        <end position="126"/>
    </location>
</feature>
<proteinExistence type="predicted"/>
<feature type="region of interest" description="Disordered" evidence="6">
    <location>
        <begin position="93"/>
        <end position="218"/>
    </location>
</feature>
<comment type="subcellular location">
    <subcellularLocation>
        <location evidence="1">Golgi apparatus membrane</location>
        <topology evidence="1">Single-pass type II membrane protein</topology>
    </subcellularLocation>
</comment>
<evidence type="ECO:0000256" key="4">
    <source>
        <dbReference type="ARBA" id="ARBA00022679"/>
    </source>
</evidence>
<dbReference type="OrthoDB" id="529273at2759"/>
<keyword evidence="7" id="KW-0812">Transmembrane</keyword>
<sequence length="592" mass="65792">MAISSDKTRSKVSGQIIFRSKVEAIEQSVTQKMGYEMILIKSLKRMEARKLGLALLGGFFVGVVACFIFMTVSTATQQLSNLPYVVNASPVAESSNSSQRSGRGHGTEGSNPSSDGATRTKQTSSSTRDDAPSGGQAKASNLESEGDKKTEARQPSKNQKEEIIESKQPEGDKKTEARQPSKNQKEEVIESKQPDGPRISQSTKSRRKPACDLSNPRTDVCDLEGDVRIHGKSASVVLVTDRRPRNSGRTKSWRIKPYARKFDKAAMAHVHEVSVRVSNGLGGIPACSANHSDPAIVFALGGYTGNYYHDFTDVLIPLFITSQRFDGAVQFVIETINLWWISKYEQILRSLSRHEIIFFNSDDRVHCYRRVVVGLHSHKALSIDPTRAPNGYSMVDFTKRMRVAYSLERDSPIRPGGAEAKKPRLLLISRQGSRRFTNLGEIVRTAEELDFEVVVAEAKMGSNVADIARVVNSCDVMMGVHGAGLTNFVFLPTNAVVIQIVPFGKLEDIARACFAYPSVDAGLHYLEHSVSEDESNLRELYPRDHAVFRDPKSIHRLGWNKMGEVYLDKQNVNLDADRFRPLLLKARQLLHQ</sequence>
<keyword evidence="7" id="KW-1133">Transmembrane helix</keyword>
<feature type="compositionally biased region" description="Basic and acidic residues" evidence="6">
    <location>
        <begin position="145"/>
        <end position="195"/>
    </location>
</feature>
<dbReference type="EMBL" id="CP097502">
    <property type="protein sequence ID" value="URD72978.1"/>
    <property type="molecule type" value="Genomic_DNA"/>
</dbReference>
<name>A0A9E7EBM1_9LILI</name>
<evidence type="ECO:0000313" key="10">
    <source>
        <dbReference type="Proteomes" id="UP001055439"/>
    </source>
</evidence>